<keyword evidence="1" id="KW-0472">Membrane</keyword>
<keyword evidence="1" id="KW-1133">Transmembrane helix</keyword>
<accession>A0A0S7XN31</accession>
<evidence type="ECO:0000313" key="3">
    <source>
        <dbReference type="Proteomes" id="UP000051861"/>
    </source>
</evidence>
<dbReference type="AlphaFoldDB" id="A0A0S7XN31"/>
<proteinExistence type="predicted"/>
<keyword evidence="1" id="KW-0812">Transmembrane</keyword>
<protein>
    <submittedName>
        <fullName evidence="2">Uncharacterized protein</fullName>
    </submittedName>
</protein>
<feature type="transmembrane region" description="Helical" evidence="1">
    <location>
        <begin position="21"/>
        <end position="40"/>
    </location>
</feature>
<name>A0A0S7XN31_UNCSA</name>
<gene>
    <name evidence="2" type="ORF">AMJ44_13800</name>
</gene>
<organism evidence="2 3">
    <name type="scientific">candidate division WOR-1 bacterium DG_54_3</name>
    <dbReference type="NCBI Taxonomy" id="1703775"/>
    <lineage>
        <taxon>Bacteria</taxon>
        <taxon>Bacillati</taxon>
        <taxon>Saganbacteria</taxon>
    </lineage>
</organism>
<evidence type="ECO:0000313" key="2">
    <source>
        <dbReference type="EMBL" id="KPJ63864.1"/>
    </source>
</evidence>
<reference evidence="2 3" key="1">
    <citation type="journal article" date="2015" name="Microbiome">
        <title>Genomic resolution of linkages in carbon, nitrogen, and sulfur cycling among widespread estuary sediment bacteria.</title>
        <authorList>
            <person name="Baker B.J."/>
            <person name="Lazar C.S."/>
            <person name="Teske A.P."/>
            <person name="Dick G.J."/>
        </authorList>
    </citation>
    <scope>NUCLEOTIDE SEQUENCE [LARGE SCALE GENOMIC DNA]</scope>
    <source>
        <strain evidence="2">DG_54_3</strain>
    </source>
</reference>
<comment type="caution">
    <text evidence="2">The sequence shown here is derived from an EMBL/GenBank/DDBJ whole genome shotgun (WGS) entry which is preliminary data.</text>
</comment>
<feature type="transmembrane region" description="Helical" evidence="1">
    <location>
        <begin position="46"/>
        <end position="67"/>
    </location>
</feature>
<dbReference type="EMBL" id="LIZX01000214">
    <property type="protein sequence ID" value="KPJ63864.1"/>
    <property type="molecule type" value="Genomic_DNA"/>
</dbReference>
<dbReference type="Proteomes" id="UP000051861">
    <property type="component" value="Unassembled WGS sequence"/>
</dbReference>
<sequence length="95" mass="10855">MRLLKPGQSTSQVPDKLSKMDYYQIITSALMVILGAIILFRSLSQGFMLMSVLVGGGLLALGIYRLNFVVKYLRTRRDRGKGPSWNPKEKKWNHR</sequence>
<evidence type="ECO:0000256" key="1">
    <source>
        <dbReference type="SAM" id="Phobius"/>
    </source>
</evidence>